<dbReference type="Pfam" id="PF00520">
    <property type="entry name" value="Ion_trans"/>
    <property type="match status" value="2"/>
</dbReference>
<dbReference type="Proteomes" id="UP001178507">
    <property type="component" value="Unassembled WGS sequence"/>
</dbReference>
<organism evidence="14 15">
    <name type="scientific">Effrenium voratum</name>
    <dbReference type="NCBI Taxonomy" id="2562239"/>
    <lineage>
        <taxon>Eukaryota</taxon>
        <taxon>Sar</taxon>
        <taxon>Alveolata</taxon>
        <taxon>Dinophyceae</taxon>
        <taxon>Suessiales</taxon>
        <taxon>Symbiodiniaceae</taxon>
        <taxon>Effrenium</taxon>
    </lineage>
</organism>
<evidence type="ECO:0000256" key="6">
    <source>
        <dbReference type="ARBA" id="ARBA00022989"/>
    </source>
</evidence>
<keyword evidence="9" id="KW-0325">Glycoprotein</keyword>
<evidence type="ECO:0000256" key="7">
    <source>
        <dbReference type="ARBA" id="ARBA00023065"/>
    </source>
</evidence>
<feature type="transmembrane region" description="Helical" evidence="12">
    <location>
        <begin position="761"/>
        <end position="783"/>
    </location>
</feature>
<keyword evidence="15" id="KW-1185">Reference proteome</keyword>
<reference evidence="14" key="1">
    <citation type="submission" date="2023-08" db="EMBL/GenBank/DDBJ databases">
        <authorList>
            <person name="Chen Y."/>
            <person name="Shah S."/>
            <person name="Dougan E. K."/>
            <person name="Thang M."/>
            <person name="Chan C."/>
        </authorList>
    </citation>
    <scope>NUCLEOTIDE SEQUENCE</scope>
</reference>
<feature type="transmembrane region" description="Helical" evidence="12">
    <location>
        <begin position="184"/>
        <end position="207"/>
    </location>
</feature>
<evidence type="ECO:0000256" key="11">
    <source>
        <dbReference type="SAM" id="MobiDB-lite"/>
    </source>
</evidence>
<feature type="transmembrane region" description="Helical" evidence="12">
    <location>
        <begin position="551"/>
        <end position="577"/>
    </location>
</feature>
<dbReference type="InterPro" id="IPR027359">
    <property type="entry name" value="Volt_channel_dom_sf"/>
</dbReference>
<dbReference type="InterPro" id="IPR043203">
    <property type="entry name" value="VGCC_Ca_Na"/>
</dbReference>
<dbReference type="SUPFAM" id="SSF81324">
    <property type="entry name" value="Voltage-gated potassium channels"/>
    <property type="match status" value="2"/>
</dbReference>
<evidence type="ECO:0000256" key="9">
    <source>
        <dbReference type="ARBA" id="ARBA00023180"/>
    </source>
</evidence>
<dbReference type="GO" id="GO:0001518">
    <property type="term" value="C:voltage-gated sodium channel complex"/>
    <property type="evidence" value="ECO:0007669"/>
    <property type="project" value="TreeGrafter"/>
</dbReference>
<name>A0AA36IXM5_9DINO</name>
<accession>A0AA36IXM5</accession>
<feature type="transmembrane region" description="Helical" evidence="12">
    <location>
        <begin position="877"/>
        <end position="900"/>
    </location>
</feature>
<dbReference type="Gene3D" id="1.10.287.70">
    <property type="match status" value="2"/>
</dbReference>
<evidence type="ECO:0000313" key="15">
    <source>
        <dbReference type="Proteomes" id="UP001178507"/>
    </source>
</evidence>
<comment type="subcellular location">
    <subcellularLocation>
        <location evidence="1">Membrane</location>
        <topology evidence="1">Multi-pass membrane protein</topology>
    </subcellularLocation>
</comment>
<keyword evidence="6 12" id="KW-1133">Transmembrane helix</keyword>
<dbReference type="FunFam" id="1.20.120.350:FF:000009">
    <property type="entry name" value="Voltage-dependent T-type calcium channel subunit alpha"/>
    <property type="match status" value="1"/>
</dbReference>
<keyword evidence="4" id="KW-0677">Repeat</keyword>
<dbReference type="InterPro" id="IPR005821">
    <property type="entry name" value="Ion_trans_dom"/>
</dbReference>
<evidence type="ECO:0000256" key="2">
    <source>
        <dbReference type="ARBA" id="ARBA00022448"/>
    </source>
</evidence>
<feature type="domain" description="Ion transport" evidence="13">
    <location>
        <begin position="636"/>
        <end position="907"/>
    </location>
</feature>
<keyword evidence="5" id="KW-0851">Voltage-gated channel</keyword>
<feature type="compositionally biased region" description="Basic and acidic residues" evidence="11">
    <location>
        <begin position="17"/>
        <end position="26"/>
    </location>
</feature>
<feature type="region of interest" description="Disordered" evidence="11">
    <location>
        <begin position="13"/>
        <end position="62"/>
    </location>
</feature>
<keyword evidence="10" id="KW-0407">Ion channel</keyword>
<gene>
    <name evidence="14" type="ORF">EVOR1521_LOCUS19357</name>
</gene>
<feature type="transmembrane region" description="Helical" evidence="12">
    <location>
        <begin position="242"/>
        <end position="264"/>
    </location>
</feature>
<feature type="transmembrane region" description="Helical" evidence="12">
    <location>
        <begin position="636"/>
        <end position="658"/>
    </location>
</feature>
<comment type="caution">
    <text evidence="14">The sequence shown here is derived from an EMBL/GenBank/DDBJ whole genome shotgun (WGS) entry which is preliminary data.</text>
</comment>
<evidence type="ECO:0000313" key="14">
    <source>
        <dbReference type="EMBL" id="CAJ1394771.1"/>
    </source>
</evidence>
<sequence length="1092" mass="123209">MATCFRCFTRVGPWKPQRKEGPRETPKNMNGIIPAQEPRVWPAPDKDADESASPSEKGRAEDTAIATISRSRRKFYWPRGYALCIFSLQNPFRRLCLTILSFEVQIQGEGCKVFDNAILLCILISCIGMAIDSPLADPSVTLTQVIRRGDQVFAVLFASEMVFKLVAYGLIWSENAYLKDGWNVLDGIVVMFTILDLSVEGSGAGFLKTVRILRAFRPLRIISRNQNLRVVAQTIFSSLQDLLSLMVVALLFLLIFALFASNFLSGRMYSCNIETGVWLRDLPDLRTPLCLGSGNEGMLLGSCLNGRYENSSVWQEDGCANCPSNSSAWARASVDTPICVGRCDPTKLPDDPDGPPEWLCPRPLTSAAELPSVCDGRDSAEYLANITAAELRGRQYMQAMSRMLVIPCGGTTVNASGVIVSAGLSCREAFCPEGVSAEEELRCKTNCEKHPFFCKESCEDEQSGACQSCRRECAAACECSQYCEPLMKDAALCAEQGGRWEEALSQSFDNVFSSMLTLFEMSSTEGWADIMYGACDSVEQYIQPIRDNSEWIFAPFFVVYMIFSNMFIINLSVGVIVDKFMDLKQSGKDSIILTRAQLKWLESQKLLLGQRRFFQVTDLDLMPLLRRKAYDIISSFWFETLILAAIAVNSALMAMTMFPARIDWWDDMMYVGKRCFSGIFTLEMLLKLYALRWAYWEDRWNQFDFFCVIVSLLGIVLEDTTTLNVTGVTSVFRVARLFRLMKYLKGVKKIFAALAASVPKLVNVGAILLLLLTLYSILGVSLFSTLKFSSESVQCNFKDFVQAFITLFRASTGEAWNQIMHDIARSPREIFASGDWCTPDYLFDTGPATFEVLSEKCLIERPNSCVNNWVLGQLIPLTYWVTYTLFVSIMIMNLVIAVILESYEEGKGENETEVVEYCTESWRRRDPDLKLFLPIDEAVVYITDALRYGMNLTGRKDFRKDSMPKWSTGRLTEIPMKFVNTLELPVTDDGQVHFLSALLQVLKLLCHKWDPDLIDEINHFEESLDPEMAAQLKMDKVLQARRQHLLKAEGSFYIKDHVAAMKIQRVLRDRRASRLPAEVTTGRKVAFQDSIS</sequence>
<dbReference type="PANTHER" id="PTHR10037:SF62">
    <property type="entry name" value="SODIUM CHANNEL PROTEIN 60E"/>
    <property type="match status" value="1"/>
</dbReference>
<keyword evidence="7" id="KW-0406">Ion transport</keyword>
<evidence type="ECO:0000256" key="3">
    <source>
        <dbReference type="ARBA" id="ARBA00022692"/>
    </source>
</evidence>
<evidence type="ECO:0000256" key="12">
    <source>
        <dbReference type="SAM" id="Phobius"/>
    </source>
</evidence>
<protein>
    <recommendedName>
        <fullName evidence="13">Ion transport domain-containing protein</fullName>
    </recommendedName>
</protein>
<evidence type="ECO:0000256" key="4">
    <source>
        <dbReference type="ARBA" id="ARBA00022737"/>
    </source>
</evidence>
<feature type="domain" description="Ion transport" evidence="13">
    <location>
        <begin position="112"/>
        <end position="585"/>
    </location>
</feature>
<evidence type="ECO:0000259" key="13">
    <source>
        <dbReference type="Pfam" id="PF00520"/>
    </source>
</evidence>
<dbReference type="PANTHER" id="PTHR10037">
    <property type="entry name" value="VOLTAGE-GATED CATION CHANNEL CALCIUM AND SODIUM"/>
    <property type="match status" value="1"/>
</dbReference>
<keyword evidence="8 12" id="KW-0472">Membrane</keyword>
<evidence type="ECO:0000256" key="8">
    <source>
        <dbReference type="ARBA" id="ARBA00023136"/>
    </source>
</evidence>
<proteinExistence type="predicted"/>
<keyword evidence="2" id="KW-0813">Transport</keyword>
<feature type="transmembrane region" description="Helical" evidence="12">
    <location>
        <begin position="152"/>
        <end position="172"/>
    </location>
</feature>
<evidence type="ECO:0000256" key="5">
    <source>
        <dbReference type="ARBA" id="ARBA00022882"/>
    </source>
</evidence>
<dbReference type="GO" id="GO:0005248">
    <property type="term" value="F:voltage-gated sodium channel activity"/>
    <property type="evidence" value="ECO:0007669"/>
    <property type="project" value="TreeGrafter"/>
</dbReference>
<dbReference type="EMBL" id="CAUJNA010002946">
    <property type="protein sequence ID" value="CAJ1394771.1"/>
    <property type="molecule type" value="Genomic_DNA"/>
</dbReference>
<keyword evidence="3 12" id="KW-0812">Transmembrane</keyword>
<evidence type="ECO:0000256" key="10">
    <source>
        <dbReference type="ARBA" id="ARBA00023303"/>
    </source>
</evidence>
<evidence type="ECO:0000256" key="1">
    <source>
        <dbReference type="ARBA" id="ARBA00004141"/>
    </source>
</evidence>
<dbReference type="Gene3D" id="1.20.120.350">
    <property type="entry name" value="Voltage-gated potassium channels. Chain C"/>
    <property type="match status" value="2"/>
</dbReference>
<dbReference type="AlphaFoldDB" id="A0AA36IXM5"/>